<evidence type="ECO:0000313" key="5">
    <source>
        <dbReference type="Proteomes" id="UP000593567"/>
    </source>
</evidence>
<dbReference type="AlphaFoldDB" id="A0A7J7KNP7"/>
<dbReference type="EMBL" id="VXIV02000211">
    <property type="protein sequence ID" value="KAF6039794.1"/>
    <property type="molecule type" value="Genomic_DNA"/>
</dbReference>
<protein>
    <recommendedName>
        <fullName evidence="3">CCHC-type domain-containing protein</fullName>
    </recommendedName>
</protein>
<dbReference type="PANTHER" id="PTHR47331:SF5">
    <property type="entry name" value="RIBONUCLEASE H"/>
    <property type="match status" value="1"/>
</dbReference>
<dbReference type="GO" id="GO:0003676">
    <property type="term" value="F:nucleic acid binding"/>
    <property type="evidence" value="ECO:0007669"/>
    <property type="project" value="InterPro"/>
</dbReference>
<name>A0A7J7KNP7_BUGNE</name>
<organism evidence="4 5">
    <name type="scientific">Bugula neritina</name>
    <name type="common">Brown bryozoan</name>
    <name type="synonym">Sertularia neritina</name>
    <dbReference type="NCBI Taxonomy" id="10212"/>
    <lineage>
        <taxon>Eukaryota</taxon>
        <taxon>Metazoa</taxon>
        <taxon>Spiralia</taxon>
        <taxon>Lophotrochozoa</taxon>
        <taxon>Bryozoa</taxon>
        <taxon>Gymnolaemata</taxon>
        <taxon>Cheilostomatida</taxon>
        <taxon>Flustrina</taxon>
        <taxon>Buguloidea</taxon>
        <taxon>Bugulidae</taxon>
        <taxon>Bugula</taxon>
    </lineage>
</organism>
<dbReference type="Proteomes" id="UP000593567">
    <property type="component" value="Unassembled WGS sequence"/>
</dbReference>
<dbReference type="InterPro" id="IPR001878">
    <property type="entry name" value="Znf_CCHC"/>
</dbReference>
<gene>
    <name evidence="4" type="ORF">EB796_001899</name>
</gene>
<feature type="domain" description="CCHC-type" evidence="3">
    <location>
        <begin position="514"/>
        <end position="529"/>
    </location>
</feature>
<evidence type="ECO:0000256" key="1">
    <source>
        <dbReference type="PROSITE-ProRule" id="PRU00047"/>
    </source>
</evidence>
<keyword evidence="1" id="KW-0862">Zinc</keyword>
<keyword evidence="2" id="KW-0175">Coiled coil</keyword>
<sequence length="956" mass="108936">MNDDTSTCSNSIRISSRVKTLSTKGKQLEVEKRLKSVTSAIKRFRSRHAATDNHDNEFWDDIQRIMLDADADLAILRSLAPSHPHLEDLTQRINSIHEQCKGESHSVHASSKNTSKASSFISAKTKLQVAQLESEMEAMQRQAELERQLANVQLELSKSKLLEKQKQLRIRQEIIEEHDVDVRDELAEYLDNCQPIVNQESNSEIIFSRPVEVLQSNQPQQIGSIQNNESQHSTCSNEYLATCLTRAIQANNVPKPPIFRGNPLDFIDWEYAIESYIKDKMIGDDGKMHVLKQHVDGPAREAISGLCSLHTLAAYQKARIILKERFGSEFTVANEFRKKINAWPKMKPHEHKQIQSFSDFLTHCEIAATDIKELEILNDCEKNLELMSKLPDNMINRWKREVTTHRKNHRSYPSFSQFVKFVQTEAEILNDPITSSLSGSRVIDSHKPQKHNNKGISFATSIEKHSPGVKSTENHKAKLCLYCNYSNHSTHECRKLVSIPVDQRQQFITSKRLCFGCLRIGHMTKECRNRATCEICQKRHPTATHRSNQPATQANNSNTKVETVQVNEVASGNKPEQVTANSNNTVTKTNGLCSMVVPIYLATVDNPDEEVLTYALLDSMSDTTFVTNQVVSKLQTATSKPVSLKLTTMTADNLEMKCKVYNNLTIRGLNMHEQIQVGKTYSSDSIPINKQHIPTPEIANRWPHLQCLAGEIPQSLDIEIGMLIGYDSSRALVPLETKIGLAINDPFALRTPLGWCIVGNSGKHETNSLPTCNRAMAHEQNLSSNILNVLQQDYTDTKYIATHKMSQEDARFLDNMCNNIKQRKDNYYSMPLPFKNAKLQLPNNRQIAVHRLDILKTKMLKDQKYRTDYVAFMTDIINNGMQNWYLQLVRQANISGTFPTLVCITRKRKRLVKHKGSITPRLTINDLTDAKHLIMQWVQKESFSDEYYRLSQDRNT</sequence>
<evidence type="ECO:0000313" key="4">
    <source>
        <dbReference type="EMBL" id="KAF6039794.1"/>
    </source>
</evidence>
<dbReference type="Pfam" id="PF03564">
    <property type="entry name" value="DUF1759"/>
    <property type="match status" value="1"/>
</dbReference>
<feature type="coiled-coil region" evidence="2">
    <location>
        <begin position="122"/>
        <end position="162"/>
    </location>
</feature>
<comment type="caution">
    <text evidence="4">The sequence shown here is derived from an EMBL/GenBank/DDBJ whole genome shotgun (WGS) entry which is preliminary data.</text>
</comment>
<dbReference type="PROSITE" id="PS50158">
    <property type="entry name" value="ZF_CCHC"/>
    <property type="match status" value="1"/>
</dbReference>
<dbReference type="InterPro" id="IPR005312">
    <property type="entry name" value="DUF1759"/>
</dbReference>
<dbReference type="PANTHER" id="PTHR47331">
    <property type="entry name" value="PHD-TYPE DOMAIN-CONTAINING PROTEIN"/>
    <property type="match status" value="1"/>
</dbReference>
<keyword evidence="5" id="KW-1185">Reference proteome</keyword>
<keyword evidence="1" id="KW-0479">Metal-binding</keyword>
<reference evidence="4" key="1">
    <citation type="submission" date="2020-06" db="EMBL/GenBank/DDBJ databases">
        <title>Draft genome of Bugula neritina, a colonial animal packing powerful symbionts and potential medicines.</title>
        <authorList>
            <person name="Rayko M."/>
        </authorList>
    </citation>
    <scope>NUCLEOTIDE SEQUENCE [LARGE SCALE GENOMIC DNA]</scope>
    <source>
        <strain evidence="4">Kwan_BN1</strain>
    </source>
</reference>
<keyword evidence="1" id="KW-0863">Zinc-finger</keyword>
<dbReference type="SMART" id="SM00343">
    <property type="entry name" value="ZnF_C2HC"/>
    <property type="match status" value="2"/>
</dbReference>
<evidence type="ECO:0000256" key="2">
    <source>
        <dbReference type="SAM" id="Coils"/>
    </source>
</evidence>
<accession>A0A7J7KNP7</accession>
<dbReference type="GO" id="GO:0008270">
    <property type="term" value="F:zinc ion binding"/>
    <property type="evidence" value="ECO:0007669"/>
    <property type="project" value="UniProtKB-KW"/>
</dbReference>
<proteinExistence type="predicted"/>
<evidence type="ECO:0000259" key="3">
    <source>
        <dbReference type="PROSITE" id="PS50158"/>
    </source>
</evidence>
<dbReference type="OrthoDB" id="10065844at2759"/>